<comment type="subcellular location">
    <subcellularLocation>
        <location evidence="1">Cytoplasm</location>
        <location evidence="1">Cytoskeleton</location>
        <location evidence="1">Spindle</location>
    </subcellularLocation>
</comment>
<feature type="region of interest" description="Disordered" evidence="7">
    <location>
        <begin position="252"/>
        <end position="291"/>
    </location>
</feature>
<evidence type="ECO:0000256" key="1">
    <source>
        <dbReference type="ARBA" id="ARBA00004186"/>
    </source>
</evidence>
<evidence type="ECO:0000313" key="10">
    <source>
        <dbReference type="Proteomes" id="UP001159427"/>
    </source>
</evidence>
<dbReference type="SUPFAM" id="SSF74924">
    <property type="entry name" value="Cap-Gly domain"/>
    <property type="match status" value="1"/>
</dbReference>
<feature type="domain" description="CAP-Gly" evidence="8">
    <location>
        <begin position="412"/>
        <end position="454"/>
    </location>
</feature>
<organism evidence="9 10">
    <name type="scientific">Porites evermanni</name>
    <dbReference type="NCBI Taxonomy" id="104178"/>
    <lineage>
        <taxon>Eukaryota</taxon>
        <taxon>Metazoa</taxon>
        <taxon>Cnidaria</taxon>
        <taxon>Anthozoa</taxon>
        <taxon>Hexacorallia</taxon>
        <taxon>Scleractinia</taxon>
        <taxon>Fungiina</taxon>
        <taxon>Poritidae</taxon>
        <taxon>Porites</taxon>
    </lineage>
</organism>
<keyword evidence="3" id="KW-0493">Microtubule</keyword>
<evidence type="ECO:0000256" key="3">
    <source>
        <dbReference type="ARBA" id="ARBA00022701"/>
    </source>
</evidence>
<keyword evidence="5" id="KW-0175">Coiled coil</keyword>
<evidence type="ECO:0000256" key="6">
    <source>
        <dbReference type="ARBA" id="ARBA00023212"/>
    </source>
</evidence>
<dbReference type="PROSITE" id="PS00845">
    <property type="entry name" value="CAP_GLY_1"/>
    <property type="match status" value="1"/>
</dbReference>
<accession>A0ABN8N5U4</accession>
<protein>
    <recommendedName>
        <fullName evidence="8">CAP-Gly domain-containing protein</fullName>
    </recommendedName>
</protein>
<evidence type="ECO:0000256" key="4">
    <source>
        <dbReference type="ARBA" id="ARBA00023017"/>
    </source>
</evidence>
<feature type="compositionally biased region" description="Polar residues" evidence="7">
    <location>
        <begin position="168"/>
        <end position="183"/>
    </location>
</feature>
<sequence>MADASSNGSSGSSGYHDGRRRMHHRTSEDANGSSSNSEACASFDKLPSDLESLGKLLKKRAFESYEDRVIAKKAVEIVLNATRKRPGFKGAVSICTEVTSLLQKNRRLEQIINLQNKELLRCRARSKKNGSLTAGYTETKAIQVKPVQVSRTTSPLLKEVYVRNSSQQAAQADQTEISPTDANWTPVKDVSDKACPDVEERDEVQIHNKMTKAEENWLKVQEENIHLKNELITLRNEMESLKKKEATVFPTISEGQPTASQTVTSLAKQLEQQSKGKTSLPGPSTQREEEDLNYENELPHIPQARNHGQAVDNKPRVCHPHQRRKGFRPFSSPYKVSPNPQSHLQPIRPIDMYSQCKCRGCVLAVSEEKEVLCGQHTTDIGKKHPKRPEILPRIGDHVVVRSHLTGVVRYIGPVGGKKRSYVGLHLDSPVGNHNGSVDGVQYFSCPPSYGALVPIDEILCVTASNVVKEKHNSGANPACHRSSSSPTLQASKMARTLYKESHSDKRIKS</sequence>
<feature type="region of interest" description="Disordered" evidence="7">
    <location>
        <begin position="1"/>
        <end position="41"/>
    </location>
</feature>
<dbReference type="InterPro" id="IPR000938">
    <property type="entry name" value="CAP-Gly_domain"/>
</dbReference>
<dbReference type="Pfam" id="PF01302">
    <property type="entry name" value="CAP_GLY"/>
    <property type="match status" value="1"/>
</dbReference>
<keyword evidence="10" id="KW-1185">Reference proteome</keyword>
<feature type="region of interest" description="Disordered" evidence="7">
    <location>
        <begin position="471"/>
        <end position="490"/>
    </location>
</feature>
<feature type="region of interest" description="Disordered" evidence="7">
    <location>
        <begin position="319"/>
        <end position="346"/>
    </location>
</feature>
<evidence type="ECO:0000259" key="8">
    <source>
        <dbReference type="PROSITE" id="PS50245"/>
    </source>
</evidence>
<evidence type="ECO:0000313" key="9">
    <source>
        <dbReference type="EMBL" id="CAH3043031.1"/>
    </source>
</evidence>
<evidence type="ECO:0000256" key="5">
    <source>
        <dbReference type="ARBA" id="ARBA00023054"/>
    </source>
</evidence>
<dbReference type="InterPro" id="IPR036859">
    <property type="entry name" value="CAP-Gly_dom_sf"/>
</dbReference>
<keyword evidence="2" id="KW-0963">Cytoplasm</keyword>
<name>A0ABN8N5U4_9CNID</name>
<feature type="compositionally biased region" description="Polar residues" evidence="7">
    <location>
        <begin position="481"/>
        <end position="490"/>
    </location>
</feature>
<comment type="caution">
    <text evidence="9">The sequence shown here is derived from an EMBL/GenBank/DDBJ whole genome shotgun (WGS) entry which is preliminary data.</text>
</comment>
<dbReference type="EMBL" id="CALNXI010000741">
    <property type="protein sequence ID" value="CAH3043031.1"/>
    <property type="molecule type" value="Genomic_DNA"/>
</dbReference>
<dbReference type="Proteomes" id="UP001159427">
    <property type="component" value="Unassembled WGS sequence"/>
</dbReference>
<proteinExistence type="predicted"/>
<dbReference type="PANTHER" id="PTHR18916:SF6">
    <property type="entry name" value="DYNACTIN SUBUNIT 1"/>
    <property type="match status" value="1"/>
</dbReference>
<evidence type="ECO:0000256" key="7">
    <source>
        <dbReference type="SAM" id="MobiDB-lite"/>
    </source>
</evidence>
<keyword evidence="4" id="KW-0243">Dynein</keyword>
<dbReference type="PANTHER" id="PTHR18916">
    <property type="entry name" value="DYNACTIN 1-RELATED MICROTUBULE-BINDING"/>
    <property type="match status" value="1"/>
</dbReference>
<evidence type="ECO:0000256" key="2">
    <source>
        <dbReference type="ARBA" id="ARBA00022490"/>
    </source>
</evidence>
<dbReference type="PROSITE" id="PS50245">
    <property type="entry name" value="CAP_GLY_2"/>
    <property type="match status" value="1"/>
</dbReference>
<feature type="region of interest" description="Disordered" evidence="7">
    <location>
        <begin position="168"/>
        <end position="192"/>
    </location>
</feature>
<gene>
    <name evidence="9" type="ORF">PEVE_00040530</name>
</gene>
<feature type="compositionally biased region" description="Polar residues" evidence="7">
    <location>
        <begin position="253"/>
        <end position="285"/>
    </location>
</feature>
<keyword evidence="6" id="KW-0206">Cytoskeleton</keyword>
<reference evidence="9 10" key="1">
    <citation type="submission" date="2022-05" db="EMBL/GenBank/DDBJ databases">
        <authorList>
            <consortium name="Genoscope - CEA"/>
            <person name="William W."/>
        </authorList>
    </citation>
    <scope>NUCLEOTIDE SEQUENCE [LARGE SCALE GENOMIC DNA]</scope>
</reference>
<feature type="compositionally biased region" description="Polar residues" evidence="7">
    <location>
        <begin position="29"/>
        <end position="39"/>
    </location>
</feature>
<dbReference type="Gene3D" id="2.30.30.190">
    <property type="entry name" value="CAP Gly-rich-like domain"/>
    <property type="match status" value="1"/>
</dbReference>
<dbReference type="SMART" id="SM01052">
    <property type="entry name" value="CAP_GLY"/>
    <property type="match status" value="1"/>
</dbReference>
<feature type="compositionally biased region" description="Low complexity" evidence="7">
    <location>
        <begin position="1"/>
        <end position="14"/>
    </location>
</feature>